<protein>
    <submittedName>
        <fullName evidence="9">Predicted arabinose efflux permease, MFS family</fullName>
    </submittedName>
</protein>
<gene>
    <name evidence="9" type="ORF">SAMN05421852_12148</name>
</gene>
<feature type="transmembrane region" description="Helical" evidence="7">
    <location>
        <begin position="82"/>
        <end position="101"/>
    </location>
</feature>
<reference evidence="9 10" key="1">
    <citation type="submission" date="2016-10" db="EMBL/GenBank/DDBJ databases">
        <authorList>
            <person name="de Groot N.N."/>
        </authorList>
    </citation>
    <scope>NUCLEOTIDE SEQUENCE [LARGE SCALE GENOMIC DNA]</scope>
    <source>
        <strain evidence="9 10">DSM 44778</strain>
    </source>
</reference>
<dbReference type="Pfam" id="PF07690">
    <property type="entry name" value="MFS_1"/>
    <property type="match status" value="1"/>
</dbReference>
<dbReference type="InterPro" id="IPR022324">
    <property type="entry name" value="Bacilysin_exporter_BacE_put"/>
</dbReference>
<feature type="transmembrane region" description="Helical" evidence="7">
    <location>
        <begin position="107"/>
        <end position="136"/>
    </location>
</feature>
<feature type="transmembrane region" description="Helical" evidence="7">
    <location>
        <begin position="49"/>
        <end position="70"/>
    </location>
</feature>
<dbReference type="CDD" id="cd06173">
    <property type="entry name" value="MFS_MefA_like"/>
    <property type="match status" value="1"/>
</dbReference>
<dbReference type="RefSeq" id="WP_093231381.1">
    <property type="nucleotide sequence ID" value="NZ_FORR01000021.1"/>
</dbReference>
<accession>A0A1I3U6M0</accession>
<keyword evidence="5 7" id="KW-1133">Transmembrane helix</keyword>
<dbReference type="GO" id="GO:0022857">
    <property type="term" value="F:transmembrane transporter activity"/>
    <property type="evidence" value="ECO:0007669"/>
    <property type="project" value="InterPro"/>
</dbReference>
<keyword evidence="3" id="KW-1003">Cell membrane</keyword>
<dbReference type="PANTHER" id="PTHR23513">
    <property type="entry name" value="INTEGRAL MEMBRANE EFFLUX PROTEIN-RELATED"/>
    <property type="match status" value="1"/>
</dbReference>
<dbReference type="OrthoDB" id="2276409at2"/>
<dbReference type="InterPro" id="IPR011701">
    <property type="entry name" value="MFS"/>
</dbReference>
<dbReference type="PRINTS" id="PR01988">
    <property type="entry name" value="EXPORTERBACE"/>
</dbReference>
<feature type="transmembrane region" description="Helical" evidence="7">
    <location>
        <begin position="157"/>
        <end position="177"/>
    </location>
</feature>
<evidence type="ECO:0000313" key="10">
    <source>
        <dbReference type="Proteomes" id="UP000199545"/>
    </source>
</evidence>
<feature type="transmembrane region" description="Helical" evidence="7">
    <location>
        <begin position="222"/>
        <end position="246"/>
    </location>
</feature>
<feature type="transmembrane region" description="Helical" evidence="7">
    <location>
        <begin position="289"/>
        <end position="308"/>
    </location>
</feature>
<evidence type="ECO:0000259" key="8">
    <source>
        <dbReference type="PROSITE" id="PS50850"/>
    </source>
</evidence>
<dbReference type="SUPFAM" id="SSF103473">
    <property type="entry name" value="MFS general substrate transporter"/>
    <property type="match status" value="1"/>
</dbReference>
<dbReference type="STRING" id="46223.SAMN05421852_12148"/>
<comment type="subcellular location">
    <subcellularLocation>
        <location evidence="1">Cell membrane</location>
        <topology evidence="1">Multi-pass membrane protein</topology>
    </subcellularLocation>
</comment>
<organism evidence="9 10">
    <name type="scientific">Thermoflavimicrobium dichotomicum</name>
    <dbReference type="NCBI Taxonomy" id="46223"/>
    <lineage>
        <taxon>Bacteria</taxon>
        <taxon>Bacillati</taxon>
        <taxon>Bacillota</taxon>
        <taxon>Bacilli</taxon>
        <taxon>Bacillales</taxon>
        <taxon>Thermoactinomycetaceae</taxon>
        <taxon>Thermoflavimicrobium</taxon>
    </lineage>
</organism>
<dbReference type="GO" id="GO:0005886">
    <property type="term" value="C:plasma membrane"/>
    <property type="evidence" value="ECO:0007669"/>
    <property type="project" value="UniProtKB-SubCell"/>
</dbReference>
<dbReference type="PANTHER" id="PTHR23513:SF6">
    <property type="entry name" value="MAJOR FACILITATOR SUPERFAMILY ASSOCIATED DOMAIN-CONTAINING PROTEIN"/>
    <property type="match status" value="1"/>
</dbReference>
<evidence type="ECO:0000256" key="5">
    <source>
        <dbReference type="ARBA" id="ARBA00022989"/>
    </source>
</evidence>
<evidence type="ECO:0000256" key="3">
    <source>
        <dbReference type="ARBA" id="ARBA00022475"/>
    </source>
</evidence>
<keyword evidence="4 7" id="KW-0812">Transmembrane</keyword>
<feature type="transmembrane region" description="Helical" evidence="7">
    <location>
        <begin position="375"/>
        <end position="394"/>
    </location>
</feature>
<dbReference type="Gene3D" id="1.20.1250.20">
    <property type="entry name" value="MFS general substrate transporter like domains"/>
    <property type="match status" value="1"/>
</dbReference>
<evidence type="ECO:0000256" key="7">
    <source>
        <dbReference type="SAM" id="Phobius"/>
    </source>
</evidence>
<proteinExistence type="predicted"/>
<evidence type="ECO:0000256" key="2">
    <source>
        <dbReference type="ARBA" id="ARBA00022448"/>
    </source>
</evidence>
<sequence length="411" mass="45379">MQFALRNLALVLKNKDFVFLTIGEAISSFGNRFFKIAFPILIYNLSKSAIALSTMIVIETLPQILFGLFLGVALDRYDRKKIIMYSIVIQTLLVLIIPLLIHVNAHLFFYYVIAFLLSLFGMVYDTSVSVIIPSICAKRDIQVYNSVFQTIRTISKLVGPGLGGLLISIYSISSVLIFDAVTFIVLLLMLIKVTVPQIPLNKSRFKFSELFEGIKTIKKSKVIWSTVILVVFINIAMQAFNASLVYYTKHELYLKDDLVGIIFSFAGLGGIAGGIIAGTLTNKFTPGKILIFSCLLLSGFITCYPFFANWILAGAMYAVISLLVTVMDVTIISTIQQTTNNDILGKVITSINVLTLTISPLGALISGPLTSITSIQTTFVTFGLVTILGVFFSLNKQFLSYKYTDTNTKSV</sequence>
<dbReference type="EMBL" id="FORR01000021">
    <property type="protein sequence ID" value="SFJ77437.1"/>
    <property type="molecule type" value="Genomic_DNA"/>
</dbReference>
<dbReference type="Proteomes" id="UP000199545">
    <property type="component" value="Unassembled WGS sequence"/>
</dbReference>
<dbReference type="InterPro" id="IPR020846">
    <property type="entry name" value="MFS_dom"/>
</dbReference>
<evidence type="ECO:0000256" key="6">
    <source>
        <dbReference type="ARBA" id="ARBA00023136"/>
    </source>
</evidence>
<name>A0A1I3U6M0_9BACL</name>
<dbReference type="PROSITE" id="PS50850">
    <property type="entry name" value="MFS"/>
    <property type="match status" value="1"/>
</dbReference>
<feature type="transmembrane region" description="Helical" evidence="7">
    <location>
        <begin position="314"/>
        <end position="335"/>
    </location>
</feature>
<dbReference type="AlphaFoldDB" id="A0A1I3U6M0"/>
<evidence type="ECO:0000313" key="9">
    <source>
        <dbReference type="EMBL" id="SFJ77437.1"/>
    </source>
</evidence>
<feature type="domain" description="Major facilitator superfamily (MFS) profile" evidence="8">
    <location>
        <begin position="16"/>
        <end position="401"/>
    </location>
</feature>
<keyword evidence="10" id="KW-1185">Reference proteome</keyword>
<evidence type="ECO:0000256" key="1">
    <source>
        <dbReference type="ARBA" id="ARBA00004651"/>
    </source>
</evidence>
<feature type="transmembrane region" description="Helical" evidence="7">
    <location>
        <begin position="347"/>
        <end position="369"/>
    </location>
</feature>
<keyword evidence="6 7" id="KW-0472">Membrane</keyword>
<feature type="transmembrane region" description="Helical" evidence="7">
    <location>
        <begin position="258"/>
        <end position="277"/>
    </location>
</feature>
<dbReference type="InterPro" id="IPR036259">
    <property type="entry name" value="MFS_trans_sf"/>
</dbReference>
<evidence type="ECO:0000256" key="4">
    <source>
        <dbReference type="ARBA" id="ARBA00022692"/>
    </source>
</evidence>
<keyword evidence="2" id="KW-0813">Transport</keyword>